<dbReference type="AlphaFoldDB" id="A0A7G1ILC4"/>
<proteinExistence type="predicted"/>
<sequence>MTGFSPPGATAAVYTLSTGWINDIWAGASPPAPIYGIYGPTGNYVPPGGQAIFLGPTAAIILPV</sequence>
<name>A0A7G1ILC4_MYCKA</name>
<organism evidence="1 2">
    <name type="scientific">Mycobacterium kansasii</name>
    <dbReference type="NCBI Taxonomy" id="1768"/>
    <lineage>
        <taxon>Bacteria</taxon>
        <taxon>Bacillati</taxon>
        <taxon>Actinomycetota</taxon>
        <taxon>Actinomycetes</taxon>
        <taxon>Mycobacteriales</taxon>
        <taxon>Mycobacteriaceae</taxon>
        <taxon>Mycobacterium</taxon>
    </lineage>
</organism>
<gene>
    <name evidence="1" type="ORF">NIIDMKKI_60280</name>
</gene>
<evidence type="ECO:0000313" key="2">
    <source>
        <dbReference type="Proteomes" id="UP000516380"/>
    </source>
</evidence>
<reference evidence="1 2" key="1">
    <citation type="submission" date="2020-07" db="EMBL/GenBank/DDBJ databases">
        <title>Mycobacterium kansasii (former subtype) with zoonotic potential isolated from diseased indoor pet cat, Japan.</title>
        <authorList>
            <person name="Fukano H."/>
            <person name="Terazono T."/>
            <person name="Hoshino Y."/>
        </authorList>
    </citation>
    <scope>NUCLEOTIDE SEQUENCE [LARGE SCALE GENOMIC DNA]</scope>
    <source>
        <strain evidence="1 2">Kuro-I</strain>
    </source>
</reference>
<accession>A0A7G1ILC4</accession>
<protein>
    <submittedName>
        <fullName evidence="1">Uncharacterized protein</fullName>
    </submittedName>
</protein>
<evidence type="ECO:0000313" key="1">
    <source>
        <dbReference type="EMBL" id="BCI90822.1"/>
    </source>
</evidence>
<keyword evidence="2" id="KW-1185">Reference proteome</keyword>
<dbReference type="Proteomes" id="UP000516380">
    <property type="component" value="Chromosome"/>
</dbReference>
<dbReference type="EMBL" id="AP023343">
    <property type="protein sequence ID" value="BCI90822.1"/>
    <property type="molecule type" value="Genomic_DNA"/>
</dbReference>